<keyword evidence="2" id="KW-0677">Repeat</keyword>
<dbReference type="Pfam" id="PF00412">
    <property type="entry name" value="LIM"/>
    <property type="match status" value="3"/>
</dbReference>
<dbReference type="Proteomes" id="UP000770717">
    <property type="component" value="Unassembled WGS sequence"/>
</dbReference>
<dbReference type="EMBL" id="WNTK01000004">
    <property type="protein sequence ID" value="KAG9485388.1"/>
    <property type="molecule type" value="Genomic_DNA"/>
</dbReference>
<evidence type="ECO:0000313" key="9">
    <source>
        <dbReference type="Proteomes" id="UP000770717"/>
    </source>
</evidence>
<organism evidence="8 9">
    <name type="scientific">Eleutherodactylus coqui</name>
    <name type="common">Puerto Rican coqui</name>
    <dbReference type="NCBI Taxonomy" id="57060"/>
    <lineage>
        <taxon>Eukaryota</taxon>
        <taxon>Metazoa</taxon>
        <taxon>Chordata</taxon>
        <taxon>Craniata</taxon>
        <taxon>Vertebrata</taxon>
        <taxon>Euteleostomi</taxon>
        <taxon>Amphibia</taxon>
        <taxon>Batrachia</taxon>
        <taxon>Anura</taxon>
        <taxon>Neobatrachia</taxon>
        <taxon>Hyloidea</taxon>
        <taxon>Eleutherodactylidae</taxon>
        <taxon>Eleutherodactylinae</taxon>
        <taxon>Eleutherodactylus</taxon>
        <taxon>Eleutherodactylus</taxon>
    </lineage>
</organism>
<dbReference type="OrthoDB" id="10069167at2759"/>
<evidence type="ECO:0000256" key="5">
    <source>
        <dbReference type="PROSITE-ProRule" id="PRU00125"/>
    </source>
</evidence>
<evidence type="ECO:0000256" key="2">
    <source>
        <dbReference type="ARBA" id="ARBA00022737"/>
    </source>
</evidence>
<feature type="domain" description="LIM zinc-binding" evidence="7">
    <location>
        <begin position="177"/>
        <end position="237"/>
    </location>
</feature>
<dbReference type="PANTHER" id="PTHR24211">
    <property type="entry name" value="LIM DOMAIN-CONTAINING PROTEIN"/>
    <property type="match status" value="1"/>
</dbReference>
<dbReference type="PROSITE" id="PS50023">
    <property type="entry name" value="LIM_DOMAIN_2"/>
    <property type="match status" value="2"/>
</dbReference>
<name>A0A8J6K958_ELECQ</name>
<dbReference type="GO" id="GO:0008270">
    <property type="term" value="F:zinc ion binding"/>
    <property type="evidence" value="ECO:0007669"/>
    <property type="project" value="InterPro"/>
</dbReference>
<dbReference type="Pfam" id="PF06297">
    <property type="entry name" value="PET"/>
    <property type="match status" value="1"/>
</dbReference>
<keyword evidence="9" id="KW-1185">Reference proteome</keyword>
<proteinExistence type="predicted"/>
<feature type="domain" description="LIM zinc-binding" evidence="7">
    <location>
        <begin position="111"/>
        <end position="176"/>
    </location>
</feature>
<dbReference type="SUPFAM" id="SSF57716">
    <property type="entry name" value="Glucocorticoid receptor-like (DNA-binding domain)"/>
    <property type="match status" value="2"/>
</dbReference>
<dbReference type="InterPro" id="IPR047120">
    <property type="entry name" value="Pk/Esn/Tes"/>
</dbReference>
<gene>
    <name evidence="8" type="ORF">GDO78_008455</name>
</gene>
<dbReference type="PANTHER" id="PTHR24211:SF38">
    <property type="entry name" value="LOC100145136 PROTEIN"/>
    <property type="match status" value="1"/>
</dbReference>
<feature type="compositionally biased region" description="Low complexity" evidence="6">
    <location>
        <begin position="9"/>
        <end position="25"/>
    </location>
</feature>
<dbReference type="PROSITE" id="PS00478">
    <property type="entry name" value="LIM_DOMAIN_1"/>
    <property type="match status" value="1"/>
</dbReference>
<keyword evidence="3 5" id="KW-0862">Zinc</keyword>
<sequence>MAPETPDQSVPSPGPTVSSSDSDSGCALEEYPNLKPPSSSLSCTLSNSDTEELKFARTLLQLLPPQDCDEKFCTALGELERRELQKFSTHRRAHSMRHGAIVRVTVDISDSCCTRCGYKILVGDTVVCADGFQDENLRWHLKCFVCETCHLPLSQFIYFLQDNRIYCGRHHAELTRARCAACDQLIMSERCTVAEGLCWHVEHFCCWDCDKVLGESRYLMKSGRPFCSDCFLRLHAESCEACGEPVDPDGELVTLKGQYWHSLPSCFCCFGCRAPLHRSEFMIHNDRLYCSQQCVSLGSRMRCPSKYRSNMVRASAANCSPQIHCSPRSNSTTGSNCKQIKASVHESCSISRCEEVLPRLFVGTEREPRKSWLPEDHQIMEGEEDTSCSSSDSEPEGFFLGRPIPNYSPSRGTNLPVHGKSTFIRRSHRNKSCRVS</sequence>
<dbReference type="AlphaFoldDB" id="A0A8J6K958"/>
<evidence type="ECO:0000256" key="6">
    <source>
        <dbReference type="SAM" id="MobiDB-lite"/>
    </source>
</evidence>
<keyword evidence="1 5" id="KW-0479">Metal-binding</keyword>
<evidence type="ECO:0000313" key="8">
    <source>
        <dbReference type="EMBL" id="KAG9485388.1"/>
    </source>
</evidence>
<comment type="caution">
    <text evidence="8">The sequence shown here is derived from an EMBL/GenBank/DDBJ whole genome shotgun (WGS) entry which is preliminary data.</text>
</comment>
<feature type="region of interest" description="Disordered" evidence="6">
    <location>
        <begin position="1"/>
        <end position="42"/>
    </location>
</feature>
<dbReference type="InterPro" id="IPR001781">
    <property type="entry name" value="Znf_LIM"/>
</dbReference>
<dbReference type="SMART" id="SM00132">
    <property type="entry name" value="LIM"/>
    <property type="match status" value="3"/>
</dbReference>
<evidence type="ECO:0000256" key="3">
    <source>
        <dbReference type="ARBA" id="ARBA00022833"/>
    </source>
</evidence>
<evidence type="ECO:0000256" key="1">
    <source>
        <dbReference type="ARBA" id="ARBA00022723"/>
    </source>
</evidence>
<reference evidence="8" key="1">
    <citation type="thesis" date="2020" institute="ProQuest LLC" country="789 East Eisenhower Parkway, Ann Arbor, MI, USA">
        <title>Comparative Genomics and Chromosome Evolution.</title>
        <authorList>
            <person name="Mudd A.B."/>
        </authorList>
    </citation>
    <scope>NUCLEOTIDE SEQUENCE</scope>
    <source>
        <strain evidence="8">HN-11 Male</strain>
        <tissue evidence="8">Kidney and liver</tissue>
    </source>
</reference>
<dbReference type="FunFam" id="2.10.110.10:FF:000005">
    <property type="entry name" value="Testin isoform 1"/>
    <property type="match status" value="1"/>
</dbReference>
<protein>
    <recommendedName>
        <fullName evidence="7">LIM zinc-binding domain-containing protein</fullName>
    </recommendedName>
</protein>
<dbReference type="Gene3D" id="2.10.110.10">
    <property type="entry name" value="Cysteine Rich Protein"/>
    <property type="match status" value="3"/>
</dbReference>
<feature type="region of interest" description="Disordered" evidence="6">
    <location>
        <begin position="372"/>
        <end position="421"/>
    </location>
</feature>
<dbReference type="InterPro" id="IPR010442">
    <property type="entry name" value="PET_domain"/>
</dbReference>
<evidence type="ECO:0000256" key="4">
    <source>
        <dbReference type="ARBA" id="ARBA00023038"/>
    </source>
</evidence>
<accession>A0A8J6K958</accession>
<keyword evidence="4 5" id="KW-0440">LIM domain</keyword>
<evidence type="ECO:0000259" key="7">
    <source>
        <dbReference type="PROSITE" id="PS50023"/>
    </source>
</evidence>